<proteinExistence type="predicted"/>
<organism evidence="4 5">
    <name type="scientific">Methylorubrum populi</name>
    <dbReference type="NCBI Taxonomy" id="223967"/>
    <lineage>
        <taxon>Bacteria</taxon>
        <taxon>Pseudomonadati</taxon>
        <taxon>Pseudomonadota</taxon>
        <taxon>Alphaproteobacteria</taxon>
        <taxon>Hyphomicrobiales</taxon>
        <taxon>Methylobacteriaceae</taxon>
        <taxon>Methylorubrum</taxon>
    </lineage>
</organism>
<dbReference type="InterPro" id="IPR053946">
    <property type="entry name" value="YscD_ppl_3rd"/>
</dbReference>
<keyword evidence="1" id="KW-1133">Transmembrane helix</keyword>
<dbReference type="Gene3D" id="2.60.200.20">
    <property type="match status" value="1"/>
</dbReference>
<dbReference type="OrthoDB" id="9806163at2"/>
<dbReference type="Pfam" id="PF21934">
    <property type="entry name" value="Yop-YscD_ppl_3rd"/>
    <property type="match status" value="1"/>
</dbReference>
<dbReference type="InterPro" id="IPR008984">
    <property type="entry name" value="SMAD_FHA_dom_sf"/>
</dbReference>
<evidence type="ECO:0000313" key="4">
    <source>
        <dbReference type="EMBL" id="BAU89964.1"/>
    </source>
</evidence>
<feature type="transmembrane region" description="Helical" evidence="1">
    <location>
        <begin position="131"/>
        <end position="155"/>
    </location>
</feature>
<protein>
    <submittedName>
        <fullName evidence="4">Uncharacterized protein</fullName>
    </submittedName>
</protein>
<dbReference type="Pfam" id="PF23893">
    <property type="entry name" value="Y4YQ_C"/>
    <property type="match status" value="1"/>
</dbReference>
<feature type="domain" description="YscD-like Bon-like" evidence="2">
    <location>
        <begin position="228"/>
        <end position="288"/>
    </location>
</feature>
<name>A0A160PC63_9HYPH</name>
<accession>A0A160PC63</accession>
<dbReference type="RefSeq" id="WP_096484374.1">
    <property type="nucleotide sequence ID" value="NZ_AP014809.1"/>
</dbReference>
<reference evidence="4 5" key="1">
    <citation type="journal article" date="2016" name="Genome Announc.">
        <title>Complete Genome Sequence of Methylobacterium populi P-1M, Isolated from Pink-Pigmented Household Biofilm.</title>
        <authorList>
            <person name="Morohoshi T."/>
            <person name="Ikeda T."/>
        </authorList>
    </citation>
    <scope>NUCLEOTIDE SEQUENCE [LARGE SCALE GENOMIC DNA]</scope>
    <source>
        <strain evidence="4 5">P-1M</strain>
    </source>
</reference>
<sequence>MNSAAGAADQAAEFYRLEIHSGLYAGVTQELGPGRVVLGSGAGADILLMEPDFAPIHAAVVLQDGTIRIEGLEQGVAVTGIGPVPAGAARTVRLPATVEIGGVALAWAIAGPSASGEAAGSARPLGMLRRLLARPAVPGIAAGVVLAVTVFLTLANPIAGAAVLIDGTGRDAHVQPVAASPSIPVQATPTPAIPPAIPTAAASSPIPPDAGLPRPALPAQKAGTVEAAAKALQAEAAGAGLLNVHVKGSGGAVAATGTIEPTMAGRWEALQKAFDERFAGDVTLVNSVAVKAEKLPASLGIEGVWRGAQPYIVVRGQRYLVGAVVDGGWTIREIERDRVMLEREGRLVAMRF</sequence>
<gene>
    <name evidence="4" type="ORF">MPPM_1359</name>
</gene>
<evidence type="ECO:0000313" key="5">
    <source>
        <dbReference type="Proteomes" id="UP000218288"/>
    </source>
</evidence>
<keyword evidence="1" id="KW-0472">Membrane</keyword>
<feature type="domain" description="YscD/Y4YQ C-terminal" evidence="3">
    <location>
        <begin position="300"/>
        <end position="349"/>
    </location>
</feature>
<evidence type="ECO:0000256" key="1">
    <source>
        <dbReference type="SAM" id="Phobius"/>
    </source>
</evidence>
<dbReference type="InterPro" id="IPR057770">
    <property type="entry name" value="YscD/Y4YQ_C"/>
</dbReference>
<dbReference type="Proteomes" id="UP000218288">
    <property type="component" value="Chromosome"/>
</dbReference>
<keyword evidence="1" id="KW-0812">Transmembrane</keyword>
<dbReference type="AlphaFoldDB" id="A0A160PC63"/>
<dbReference type="EMBL" id="AP014809">
    <property type="protein sequence ID" value="BAU89964.1"/>
    <property type="molecule type" value="Genomic_DNA"/>
</dbReference>
<evidence type="ECO:0000259" key="3">
    <source>
        <dbReference type="Pfam" id="PF23893"/>
    </source>
</evidence>
<evidence type="ECO:0000259" key="2">
    <source>
        <dbReference type="Pfam" id="PF21934"/>
    </source>
</evidence>
<dbReference type="SUPFAM" id="SSF49879">
    <property type="entry name" value="SMAD/FHA domain"/>
    <property type="match status" value="1"/>
</dbReference>